<gene>
    <name evidence="2" type="ORF">KFL_000440340</name>
</gene>
<organism evidence="2 3">
    <name type="scientific">Klebsormidium nitens</name>
    <name type="common">Green alga</name>
    <name type="synonym">Ulothrix nitens</name>
    <dbReference type="NCBI Taxonomy" id="105231"/>
    <lineage>
        <taxon>Eukaryota</taxon>
        <taxon>Viridiplantae</taxon>
        <taxon>Streptophyta</taxon>
        <taxon>Klebsormidiophyceae</taxon>
        <taxon>Klebsormidiales</taxon>
        <taxon>Klebsormidiaceae</taxon>
        <taxon>Klebsormidium</taxon>
    </lineage>
</organism>
<dbReference type="SUPFAM" id="SSF117396">
    <property type="entry name" value="TM1631-like"/>
    <property type="match status" value="1"/>
</dbReference>
<dbReference type="PANTHER" id="PTHR30348">
    <property type="entry name" value="UNCHARACTERIZED PROTEIN YECE"/>
    <property type="match status" value="1"/>
</dbReference>
<protein>
    <submittedName>
        <fullName evidence="2">Uncharacterized protein</fullName>
    </submittedName>
</protein>
<dbReference type="OrthoDB" id="10267663at2759"/>
<name>A0A1Y1HPP0_KLENI</name>
<dbReference type="AlphaFoldDB" id="A0A1Y1HPP0"/>
<dbReference type="Gene3D" id="3.20.20.410">
    <property type="entry name" value="Protein of unknown function UPF0759"/>
    <property type="match status" value="2"/>
</dbReference>
<accession>A0A1Y1HPP0</accession>
<dbReference type="EMBL" id="DF236993">
    <property type="protein sequence ID" value="GAQ80033.1"/>
    <property type="molecule type" value="Genomic_DNA"/>
</dbReference>
<dbReference type="OMA" id="FFNNDHW"/>
<evidence type="ECO:0000256" key="1">
    <source>
        <dbReference type="SAM" id="MobiDB-lite"/>
    </source>
</evidence>
<evidence type="ECO:0000313" key="2">
    <source>
        <dbReference type="EMBL" id="GAQ80033.1"/>
    </source>
</evidence>
<proteinExistence type="predicted"/>
<dbReference type="PANTHER" id="PTHR30348:SF4">
    <property type="entry name" value="DUF72 DOMAIN-CONTAINING PROTEIN"/>
    <property type="match status" value="1"/>
</dbReference>
<dbReference type="Pfam" id="PF01904">
    <property type="entry name" value="DUF72"/>
    <property type="match status" value="2"/>
</dbReference>
<dbReference type="InterPro" id="IPR036520">
    <property type="entry name" value="UPF0759_sf"/>
</dbReference>
<dbReference type="Proteomes" id="UP000054558">
    <property type="component" value="Unassembled WGS sequence"/>
</dbReference>
<evidence type="ECO:0000313" key="3">
    <source>
        <dbReference type="Proteomes" id="UP000054558"/>
    </source>
</evidence>
<feature type="compositionally biased region" description="Acidic residues" evidence="1">
    <location>
        <begin position="34"/>
        <end position="44"/>
    </location>
</feature>
<keyword evidence="3" id="KW-1185">Reference proteome</keyword>
<dbReference type="InterPro" id="IPR002763">
    <property type="entry name" value="DUF72"/>
</dbReference>
<feature type="compositionally biased region" description="Acidic residues" evidence="1">
    <location>
        <begin position="60"/>
        <end position="81"/>
    </location>
</feature>
<feature type="region of interest" description="Disordered" evidence="1">
    <location>
        <begin position="22"/>
        <end position="86"/>
    </location>
</feature>
<sequence>MKRRMDYTEDIFAALWNRSSKRRREHYGASKDESESEGSEDDSQWEGSDGCQSSGSQWEGLEEDESQSEGSEDASESEDSESGTGAWDSLGGHFYLGTSGWQFADWKTNVYPATVKKKDWFQEYSSHLNSVEENRSFQSIPSEASIQKLNEQANGLTRNWKMNPSDSPARLDAFLRAAKPKCAKWAMELRHESWLCESIYSVLRQHNVALCIHDNVDVEEHPQMLTADWTYVLFHGPRSESTNTWSEGYERKELQARANWIRKVLKQYKDVYAYFRNHNEGHAFHDALKLRARVLPLKESKSKKR</sequence>
<reference evidence="2 3" key="1">
    <citation type="journal article" date="2014" name="Nat. Commun.">
        <title>Klebsormidium flaccidum genome reveals primary factors for plant terrestrial adaptation.</title>
        <authorList>
            <person name="Hori K."/>
            <person name="Maruyama F."/>
            <person name="Fujisawa T."/>
            <person name="Togashi T."/>
            <person name="Yamamoto N."/>
            <person name="Seo M."/>
            <person name="Sato S."/>
            <person name="Yamada T."/>
            <person name="Mori H."/>
            <person name="Tajima N."/>
            <person name="Moriyama T."/>
            <person name="Ikeuchi M."/>
            <person name="Watanabe M."/>
            <person name="Wada H."/>
            <person name="Kobayashi K."/>
            <person name="Saito M."/>
            <person name="Masuda T."/>
            <person name="Sasaki-Sekimoto Y."/>
            <person name="Mashiguchi K."/>
            <person name="Awai K."/>
            <person name="Shimojima M."/>
            <person name="Masuda S."/>
            <person name="Iwai M."/>
            <person name="Nobusawa T."/>
            <person name="Narise T."/>
            <person name="Kondo S."/>
            <person name="Saito H."/>
            <person name="Sato R."/>
            <person name="Murakawa M."/>
            <person name="Ihara Y."/>
            <person name="Oshima-Yamada Y."/>
            <person name="Ohtaka K."/>
            <person name="Satoh M."/>
            <person name="Sonobe K."/>
            <person name="Ishii M."/>
            <person name="Ohtani R."/>
            <person name="Kanamori-Sato M."/>
            <person name="Honoki R."/>
            <person name="Miyazaki D."/>
            <person name="Mochizuki H."/>
            <person name="Umetsu J."/>
            <person name="Higashi K."/>
            <person name="Shibata D."/>
            <person name="Kamiya Y."/>
            <person name="Sato N."/>
            <person name="Nakamura Y."/>
            <person name="Tabata S."/>
            <person name="Ida S."/>
            <person name="Kurokawa K."/>
            <person name="Ohta H."/>
        </authorList>
    </citation>
    <scope>NUCLEOTIDE SEQUENCE [LARGE SCALE GENOMIC DNA]</scope>
    <source>
        <strain evidence="2 3">NIES-2285</strain>
    </source>
</reference>